<feature type="signal peptide" evidence="1">
    <location>
        <begin position="1"/>
        <end position="25"/>
    </location>
</feature>
<feature type="chain" id="PRO_5019779888" evidence="1">
    <location>
        <begin position="26"/>
        <end position="112"/>
    </location>
</feature>
<gene>
    <name evidence="2" type="ORF">AWZ03_004928</name>
</gene>
<keyword evidence="1" id="KW-0732">Signal</keyword>
<sequence>MPYATGSRLGLVWFCSRCWVVGLSACLLRCCALLPHAACGRQRSAGQIAAEAAEAVAEVEAVAEAAVAAPAANEVIKLRTPGDPNDHNVLCDIPTVWTSDNVNMQPHVAAFE</sequence>
<evidence type="ECO:0000313" key="3">
    <source>
        <dbReference type="Proteomes" id="UP000295192"/>
    </source>
</evidence>
<keyword evidence="3" id="KW-1185">Reference proteome</keyword>
<name>A0A484BII0_DRONA</name>
<organism evidence="2 3">
    <name type="scientific">Drosophila navojoa</name>
    <name type="common">Fruit fly</name>
    <dbReference type="NCBI Taxonomy" id="7232"/>
    <lineage>
        <taxon>Eukaryota</taxon>
        <taxon>Metazoa</taxon>
        <taxon>Ecdysozoa</taxon>
        <taxon>Arthropoda</taxon>
        <taxon>Hexapoda</taxon>
        <taxon>Insecta</taxon>
        <taxon>Pterygota</taxon>
        <taxon>Neoptera</taxon>
        <taxon>Endopterygota</taxon>
        <taxon>Diptera</taxon>
        <taxon>Brachycera</taxon>
        <taxon>Muscomorpha</taxon>
        <taxon>Ephydroidea</taxon>
        <taxon>Drosophilidae</taxon>
        <taxon>Drosophila</taxon>
    </lineage>
</organism>
<reference evidence="2 3" key="1">
    <citation type="journal article" date="2019" name="J. Hered.">
        <title>An Improved Genome Assembly for Drosophila navojoa, the Basal Species in the mojavensis Cluster.</title>
        <authorList>
            <person name="Vanderlinde T."/>
            <person name="Dupim E.G."/>
            <person name="Nazario-Yepiz N.O."/>
            <person name="Carvalho A.B."/>
        </authorList>
    </citation>
    <scope>NUCLEOTIDE SEQUENCE [LARGE SCALE GENOMIC DNA]</scope>
    <source>
        <strain evidence="2">Navoj_Jal97</strain>
        <tissue evidence="2">Whole organism</tissue>
    </source>
</reference>
<comment type="caution">
    <text evidence="2">The sequence shown here is derived from an EMBL/GenBank/DDBJ whole genome shotgun (WGS) entry which is preliminary data.</text>
</comment>
<dbReference type="EMBL" id="LSRL02000031">
    <property type="protein sequence ID" value="TDG48599.1"/>
    <property type="molecule type" value="Genomic_DNA"/>
</dbReference>
<dbReference type="Proteomes" id="UP000295192">
    <property type="component" value="Unassembled WGS sequence"/>
</dbReference>
<evidence type="ECO:0000256" key="1">
    <source>
        <dbReference type="SAM" id="SignalP"/>
    </source>
</evidence>
<dbReference type="AlphaFoldDB" id="A0A484BII0"/>
<protein>
    <submittedName>
        <fullName evidence="2">Uncharacterized protein</fullName>
    </submittedName>
</protein>
<evidence type="ECO:0000313" key="2">
    <source>
        <dbReference type="EMBL" id="TDG48599.1"/>
    </source>
</evidence>
<proteinExistence type="predicted"/>
<accession>A0A484BII0</accession>